<dbReference type="EnsemblPlants" id="ORUFI07G02880.1">
    <property type="protein sequence ID" value="ORUFI07G02880.1"/>
    <property type="gene ID" value="ORUFI07G02880"/>
</dbReference>
<sequence>MAATAARKAMAGLGGGSIGRRLHGGGRTNNGQARQWKGEPWRAQRWQGEVVGDVPVDSETPIVTSSISPGFAGPVFEIALLCVRRGGVPNLHLQTQPKQVIVNKVE</sequence>
<feature type="region of interest" description="Disordered" evidence="1">
    <location>
        <begin position="1"/>
        <end position="42"/>
    </location>
</feature>
<reference evidence="2" key="2">
    <citation type="submission" date="2015-06" db="UniProtKB">
        <authorList>
            <consortium name="EnsemblPlants"/>
        </authorList>
    </citation>
    <scope>IDENTIFICATION</scope>
</reference>
<dbReference type="AlphaFoldDB" id="A0A0E0Q419"/>
<reference evidence="3" key="1">
    <citation type="submission" date="2013-06" db="EMBL/GenBank/DDBJ databases">
        <authorList>
            <person name="Zhao Q."/>
        </authorList>
    </citation>
    <scope>NUCLEOTIDE SEQUENCE</scope>
    <source>
        <strain evidence="3">cv. W1943</strain>
    </source>
</reference>
<name>A0A0E0Q419_ORYRU</name>
<evidence type="ECO:0000313" key="2">
    <source>
        <dbReference type="EnsemblPlants" id="ORUFI07G02880.1"/>
    </source>
</evidence>
<accession>A0A0E0Q419</accession>
<dbReference type="OMA" id="QWKGEPW"/>
<dbReference type="HOGENOM" id="CLU_2268258_0_0_1"/>
<dbReference type="Proteomes" id="UP000008022">
    <property type="component" value="Unassembled WGS sequence"/>
</dbReference>
<protein>
    <submittedName>
        <fullName evidence="2">Uncharacterized protein</fullName>
    </submittedName>
</protein>
<evidence type="ECO:0000256" key="1">
    <source>
        <dbReference type="SAM" id="MobiDB-lite"/>
    </source>
</evidence>
<keyword evidence="3" id="KW-1185">Reference proteome</keyword>
<proteinExistence type="predicted"/>
<organism evidence="2 3">
    <name type="scientific">Oryza rufipogon</name>
    <name type="common">Brownbeard rice</name>
    <name type="synonym">Asian wild rice</name>
    <dbReference type="NCBI Taxonomy" id="4529"/>
    <lineage>
        <taxon>Eukaryota</taxon>
        <taxon>Viridiplantae</taxon>
        <taxon>Streptophyta</taxon>
        <taxon>Embryophyta</taxon>
        <taxon>Tracheophyta</taxon>
        <taxon>Spermatophyta</taxon>
        <taxon>Magnoliopsida</taxon>
        <taxon>Liliopsida</taxon>
        <taxon>Poales</taxon>
        <taxon>Poaceae</taxon>
        <taxon>BOP clade</taxon>
        <taxon>Oryzoideae</taxon>
        <taxon>Oryzeae</taxon>
        <taxon>Oryzinae</taxon>
        <taxon>Oryza</taxon>
    </lineage>
</organism>
<feature type="compositionally biased region" description="Low complexity" evidence="1">
    <location>
        <begin position="1"/>
        <end position="11"/>
    </location>
</feature>
<evidence type="ECO:0000313" key="3">
    <source>
        <dbReference type="Proteomes" id="UP000008022"/>
    </source>
</evidence>
<dbReference type="Gramene" id="ORUFI07G02880.1">
    <property type="protein sequence ID" value="ORUFI07G02880.1"/>
    <property type="gene ID" value="ORUFI07G02880"/>
</dbReference>